<evidence type="ECO:0000313" key="2">
    <source>
        <dbReference type="Proteomes" id="UP000515204"/>
    </source>
</evidence>
<gene>
    <name evidence="3" type="primary">LOC106743863</name>
</gene>
<organism evidence="2 3">
    <name type="scientific">Dinoponera quadriceps</name>
    <name type="common">South American ant</name>
    <dbReference type="NCBI Taxonomy" id="609295"/>
    <lineage>
        <taxon>Eukaryota</taxon>
        <taxon>Metazoa</taxon>
        <taxon>Ecdysozoa</taxon>
        <taxon>Arthropoda</taxon>
        <taxon>Hexapoda</taxon>
        <taxon>Insecta</taxon>
        <taxon>Pterygota</taxon>
        <taxon>Neoptera</taxon>
        <taxon>Endopterygota</taxon>
        <taxon>Hymenoptera</taxon>
        <taxon>Apocrita</taxon>
        <taxon>Aculeata</taxon>
        <taxon>Formicoidea</taxon>
        <taxon>Formicidae</taxon>
        <taxon>Ponerinae</taxon>
        <taxon>Ponerini</taxon>
        <taxon>Dinoponera</taxon>
    </lineage>
</organism>
<dbReference type="KEGG" id="dqu:106743863"/>
<keyword evidence="1" id="KW-0732">Signal</keyword>
<accession>A0A6P3X5L0</accession>
<dbReference type="AlphaFoldDB" id="A0A6P3X5L0"/>
<evidence type="ECO:0000313" key="3">
    <source>
        <dbReference type="RefSeq" id="XP_014473578.1"/>
    </source>
</evidence>
<feature type="chain" id="PRO_5027887124" evidence="1">
    <location>
        <begin position="26"/>
        <end position="296"/>
    </location>
</feature>
<protein>
    <submittedName>
        <fullName evidence="3">Kielin/chordin-like protein isoform X1</fullName>
    </submittedName>
</protein>
<name>A0A6P3X5L0_DINQU</name>
<sequence>MSRSGTYSFILRCAGLALIATIVAAEETCDETKCAGPLKYYKSLGCQPVYEKKGDCCAIRYNCDHLKERSKDKCYANGKAYDIDEHLKEEDANSCDFGCICTRGHDEFATFSCPTIDCYHGHVEPGCYLKYSPTKCCPELACPENPETKATCVVDGKTYLEGEPFEVANDPELTCVCLPGYTGENIAPFCAKRPRCDPYLRHVAYVQRCAPVYLSEQTPRTACNFLYRCPHENDEVIHTHESHEIPEEECHFGNLTLHHYDELNRSSKSTSMCTKCVCEVPPAITCVRLPADECNK</sequence>
<evidence type="ECO:0000256" key="1">
    <source>
        <dbReference type="SAM" id="SignalP"/>
    </source>
</evidence>
<dbReference type="GeneID" id="106743863"/>
<dbReference type="Proteomes" id="UP000515204">
    <property type="component" value="Unplaced"/>
</dbReference>
<dbReference type="OrthoDB" id="365605at2759"/>
<feature type="signal peptide" evidence="1">
    <location>
        <begin position="1"/>
        <end position="25"/>
    </location>
</feature>
<reference evidence="3" key="1">
    <citation type="submission" date="2025-08" db="UniProtKB">
        <authorList>
            <consortium name="RefSeq"/>
        </authorList>
    </citation>
    <scope>IDENTIFICATION</scope>
</reference>
<proteinExistence type="predicted"/>
<dbReference type="RefSeq" id="XP_014473578.1">
    <property type="nucleotide sequence ID" value="XM_014618092.1"/>
</dbReference>
<keyword evidence="2" id="KW-1185">Reference proteome</keyword>